<accession>A0A6G4U2T2</accession>
<evidence type="ECO:0000256" key="2">
    <source>
        <dbReference type="ARBA" id="ARBA00023002"/>
    </source>
</evidence>
<dbReference type="SUPFAM" id="SSF51735">
    <property type="entry name" value="NAD(P)-binding Rossmann-fold domains"/>
    <property type="match status" value="1"/>
</dbReference>
<dbReference type="Gene3D" id="3.40.50.720">
    <property type="entry name" value="NAD(P)-binding Rossmann-like Domain"/>
    <property type="match status" value="1"/>
</dbReference>
<dbReference type="InterPro" id="IPR036291">
    <property type="entry name" value="NAD(P)-bd_dom_sf"/>
</dbReference>
<sequence>MALVLVTGAAVGLGGDAACALAGVGHDVVVHVRNRGRLDRADGAGRWKGIVTGDLAQVEEIHDVARQAEAFGRFDAVIHNAGVMHGSDVATVNVVAPYLLTALMAKPGKLIYLSSSMHRSGSTELRRLATGGVSYSDSKLWVTALAMACASRWDGTSSHAVDPGWVPTRMGGAGAPDDLVAGHRTQVWLATEPEVVPADGGYWYHRKTQTPHPATLDADFRTRLVESLANHTGVPLG</sequence>
<reference evidence="3 4" key="1">
    <citation type="submission" date="2020-02" db="EMBL/GenBank/DDBJ databases">
        <title>Whole-genome analyses of novel actinobacteria.</title>
        <authorList>
            <person name="Sahin N."/>
        </authorList>
    </citation>
    <scope>NUCLEOTIDE SEQUENCE [LARGE SCALE GENOMIC DNA]</scope>
    <source>
        <strain evidence="3 4">A7024</strain>
    </source>
</reference>
<keyword evidence="4" id="KW-1185">Reference proteome</keyword>
<dbReference type="Proteomes" id="UP000481583">
    <property type="component" value="Unassembled WGS sequence"/>
</dbReference>
<dbReference type="PRINTS" id="PR00081">
    <property type="entry name" value="GDHRDH"/>
</dbReference>
<protein>
    <submittedName>
        <fullName evidence="3">SDR family NAD(P)-dependent oxidoreductase</fullName>
    </submittedName>
</protein>
<evidence type="ECO:0000256" key="1">
    <source>
        <dbReference type="ARBA" id="ARBA00006484"/>
    </source>
</evidence>
<dbReference type="PANTHER" id="PTHR24320:SF274">
    <property type="entry name" value="CHAIN DEHYDROGENASE, PUTATIVE (AFU_ORTHOLOGUE AFUA_4G00440)-RELATED"/>
    <property type="match status" value="1"/>
</dbReference>
<dbReference type="PANTHER" id="PTHR24320">
    <property type="entry name" value="RETINOL DEHYDROGENASE"/>
    <property type="match status" value="1"/>
</dbReference>
<proteinExistence type="inferred from homology"/>
<dbReference type="GO" id="GO:0016491">
    <property type="term" value="F:oxidoreductase activity"/>
    <property type="evidence" value="ECO:0007669"/>
    <property type="project" value="UniProtKB-KW"/>
</dbReference>
<keyword evidence="2" id="KW-0560">Oxidoreductase</keyword>
<evidence type="ECO:0000313" key="3">
    <source>
        <dbReference type="EMBL" id="NGN65541.1"/>
    </source>
</evidence>
<dbReference type="AlphaFoldDB" id="A0A6G4U2T2"/>
<comment type="similarity">
    <text evidence="1">Belongs to the short-chain dehydrogenases/reductases (SDR) family.</text>
</comment>
<dbReference type="RefSeq" id="WP_165238061.1">
    <property type="nucleotide sequence ID" value="NZ_JAAKZV010000065.1"/>
</dbReference>
<gene>
    <name evidence="3" type="ORF">G5C51_16755</name>
</gene>
<dbReference type="EMBL" id="JAAKZV010000065">
    <property type="protein sequence ID" value="NGN65541.1"/>
    <property type="molecule type" value="Genomic_DNA"/>
</dbReference>
<evidence type="ECO:0000313" key="4">
    <source>
        <dbReference type="Proteomes" id="UP000481583"/>
    </source>
</evidence>
<name>A0A6G4U2T2_9ACTN</name>
<comment type="caution">
    <text evidence="3">The sequence shown here is derived from an EMBL/GenBank/DDBJ whole genome shotgun (WGS) entry which is preliminary data.</text>
</comment>
<dbReference type="Pfam" id="PF00106">
    <property type="entry name" value="adh_short"/>
    <property type="match status" value="1"/>
</dbReference>
<dbReference type="InterPro" id="IPR002347">
    <property type="entry name" value="SDR_fam"/>
</dbReference>
<organism evidence="3 4">
    <name type="scientific">Streptomyces coryli</name>
    <dbReference type="NCBI Taxonomy" id="1128680"/>
    <lineage>
        <taxon>Bacteria</taxon>
        <taxon>Bacillati</taxon>
        <taxon>Actinomycetota</taxon>
        <taxon>Actinomycetes</taxon>
        <taxon>Kitasatosporales</taxon>
        <taxon>Streptomycetaceae</taxon>
        <taxon>Streptomyces</taxon>
    </lineage>
</organism>